<dbReference type="PANTHER" id="PTHR16172:SF2">
    <property type="entry name" value="MAJOR FACILITATOR SUPERFAMILY DOMAIN-CONTAINING PROTEIN 6"/>
    <property type="match status" value="1"/>
</dbReference>
<feature type="transmembrane region" description="Helical" evidence="7">
    <location>
        <begin position="491"/>
        <end position="508"/>
    </location>
</feature>
<feature type="transmembrane region" description="Helical" evidence="7">
    <location>
        <begin position="450"/>
        <end position="479"/>
    </location>
</feature>
<reference evidence="10" key="1">
    <citation type="submission" date="2025-08" db="UniProtKB">
        <authorList>
            <consortium name="RefSeq"/>
        </authorList>
    </citation>
    <scope>IDENTIFICATION</scope>
</reference>
<feature type="compositionally biased region" description="Polar residues" evidence="6">
    <location>
        <begin position="358"/>
        <end position="370"/>
    </location>
</feature>
<evidence type="ECO:0000256" key="3">
    <source>
        <dbReference type="ARBA" id="ARBA00022692"/>
    </source>
</evidence>
<feature type="transmembrane region" description="Helical" evidence="7">
    <location>
        <begin position="668"/>
        <end position="686"/>
    </location>
</feature>
<dbReference type="Proteomes" id="UP000515180">
    <property type="component" value="Unplaced"/>
</dbReference>
<dbReference type="PANTHER" id="PTHR16172">
    <property type="entry name" value="MAJOR FACILITATOR SUPERFAMILY DOMAIN-CONTAINING PROTEIN 6-LIKE"/>
    <property type="match status" value="1"/>
</dbReference>
<organism evidence="9 10">
    <name type="scientific">Bombus impatiens</name>
    <name type="common">Bumblebee</name>
    <dbReference type="NCBI Taxonomy" id="132113"/>
    <lineage>
        <taxon>Eukaryota</taxon>
        <taxon>Metazoa</taxon>
        <taxon>Ecdysozoa</taxon>
        <taxon>Arthropoda</taxon>
        <taxon>Hexapoda</taxon>
        <taxon>Insecta</taxon>
        <taxon>Pterygota</taxon>
        <taxon>Neoptera</taxon>
        <taxon>Endopterygota</taxon>
        <taxon>Hymenoptera</taxon>
        <taxon>Apocrita</taxon>
        <taxon>Aculeata</taxon>
        <taxon>Apoidea</taxon>
        <taxon>Anthophila</taxon>
        <taxon>Apidae</taxon>
        <taxon>Bombus</taxon>
        <taxon>Pyrobombus</taxon>
    </lineage>
</organism>
<keyword evidence="4 7" id="KW-1133">Transmembrane helix</keyword>
<feature type="transmembrane region" description="Helical" evidence="7">
    <location>
        <begin position="84"/>
        <end position="103"/>
    </location>
</feature>
<feature type="transmembrane region" description="Helical" evidence="7">
    <location>
        <begin position="143"/>
        <end position="162"/>
    </location>
</feature>
<sequence length="905" mass="101234">MPNYCAHEDYDYGTADGTSQEGPGRTIQQVPGARPIVDPQAQGEVDPTLYPQPKEATHKIRGKSDVIEYLFGSVDQELLTVKTFYFFFYSAFGSLFPLMGVYFKQMGMNAGQCGLLMGLRPFIEFLSAPFWGSLADRWQKGKVIFLASLSCWIIFTLPLAFMQPPATSCWVIRNNTPYLEPPNPKLRIVKRSANLDDFYHRNDEECLEIADNVVFERLRKDSKLNPLAALSLQMNQGTMNDVRQNYDLNNDRVRRETQEGTSTSTEESPVEDLKYKQLVFEENDPEAKTIDFETLQRKNRPADVLEYKRFLNNQPLDDGRPPKKAYTHTKTRVKPPPMKVMMKRDANDEISEEKESPSKFQTVTVNSPSKVSLLDEEEEEEEANENDENNDEDVQIPLVRTKRYVNVPHSGKSPHSVSNAANYNEEENKGWVKPLYSSIVYRLPDIQKTFFLLLLLVIVGEFFSAPAITLADSAVITLLGEDADKYGHQRMFGSLGWGLAMFFVGIALDHSTAFSEHPCGPDAMEKNYTICFAIFSVLMGAALITATQINFKYDFPVTELEVEKPPAEPTREEQLQSQLSQQLNLPSLQDSSAGVNLNVKQQPPEGKTKMFAQTTREIPEWVTVLKQFKDLKCASFLFVAWFMGFGIGLIFTFLFWHLQDYNGTPTLFGVASVINHISEIFAYFFSFKLIRQIGHVKVLCMGLGGNVFRFLYISYLTIPWWVLPFEFIQGITHAAVWAACCSYISHNTPPQLRTSAQGVLQGIHHGLGRGCGAVIGGMFVDAYGTTATFRAYGLICIVVLGAFVFINFYRKDTGFVSELPQTEDPRQVAEATHLAPHGVPSNAIPRALSSTRLHELANQDTGYGATYQSGDTLNVPGANGGPVNPTNPFLNTGGGGGGGYNYALQ</sequence>
<evidence type="ECO:0000313" key="10">
    <source>
        <dbReference type="RefSeq" id="XP_012242534.1"/>
    </source>
</evidence>
<feature type="compositionally biased region" description="Basic and acidic residues" evidence="6">
    <location>
        <begin position="346"/>
        <end position="357"/>
    </location>
</feature>
<dbReference type="SUPFAM" id="SSF103473">
    <property type="entry name" value="MFS general substrate transporter"/>
    <property type="match status" value="2"/>
</dbReference>
<feature type="compositionally biased region" description="Acidic residues" evidence="6">
    <location>
        <begin position="374"/>
        <end position="394"/>
    </location>
</feature>
<keyword evidence="5 7" id="KW-0472">Membrane</keyword>
<evidence type="ECO:0000256" key="1">
    <source>
        <dbReference type="ARBA" id="ARBA00004141"/>
    </source>
</evidence>
<keyword evidence="9" id="KW-1185">Reference proteome</keyword>
<feature type="transmembrane region" description="Helical" evidence="7">
    <location>
        <begin position="528"/>
        <end position="546"/>
    </location>
</feature>
<dbReference type="AlphaFoldDB" id="A0A6P3UWI6"/>
<dbReference type="InterPro" id="IPR024989">
    <property type="entry name" value="MFS_assoc_dom"/>
</dbReference>
<evidence type="ECO:0000313" key="9">
    <source>
        <dbReference type="Proteomes" id="UP000515180"/>
    </source>
</evidence>
<keyword evidence="3 7" id="KW-0812">Transmembrane</keyword>
<dbReference type="GO" id="GO:0016020">
    <property type="term" value="C:membrane"/>
    <property type="evidence" value="ECO:0007669"/>
    <property type="project" value="UniProtKB-SubCell"/>
</dbReference>
<accession>A0A6P3UWI6</accession>
<proteinExistence type="inferred from homology"/>
<feature type="transmembrane region" description="Helical" evidence="7">
    <location>
        <begin position="698"/>
        <end position="721"/>
    </location>
</feature>
<protein>
    <submittedName>
        <fullName evidence="10">Major facilitator superfamily domain-containing protein 6 isoform X2</fullName>
    </submittedName>
</protein>
<dbReference type="Pfam" id="PF12832">
    <property type="entry name" value="MFS_1_like"/>
    <property type="match status" value="1"/>
</dbReference>
<feature type="domain" description="Major facilitator superfamily associated" evidence="8">
    <location>
        <begin position="79"/>
        <end position="791"/>
    </location>
</feature>
<feature type="transmembrane region" description="Helical" evidence="7">
    <location>
        <begin position="636"/>
        <end position="656"/>
    </location>
</feature>
<feature type="transmembrane region" description="Helical" evidence="7">
    <location>
        <begin position="789"/>
        <end position="809"/>
    </location>
</feature>
<evidence type="ECO:0000256" key="4">
    <source>
        <dbReference type="ARBA" id="ARBA00022989"/>
    </source>
</evidence>
<gene>
    <name evidence="10" type="primary">LOC100742396</name>
</gene>
<evidence type="ECO:0000256" key="6">
    <source>
        <dbReference type="SAM" id="MobiDB-lite"/>
    </source>
</evidence>
<comment type="similarity">
    <text evidence="2">Belongs to the major facilitator superfamily. MFSD6 family.</text>
</comment>
<name>A0A6P3UWI6_BOMIM</name>
<dbReference type="InterPro" id="IPR051717">
    <property type="entry name" value="MFS_MFSD6"/>
</dbReference>
<comment type="subcellular location">
    <subcellularLocation>
        <location evidence="1">Membrane</location>
        <topology evidence="1">Multi-pass membrane protein</topology>
    </subcellularLocation>
</comment>
<dbReference type="GeneID" id="100742396"/>
<evidence type="ECO:0000256" key="2">
    <source>
        <dbReference type="ARBA" id="ARBA00005241"/>
    </source>
</evidence>
<dbReference type="Gene3D" id="1.20.1250.20">
    <property type="entry name" value="MFS general substrate transporter like domains"/>
    <property type="match status" value="3"/>
</dbReference>
<dbReference type="OrthoDB" id="5989317at2759"/>
<evidence type="ECO:0000259" key="8">
    <source>
        <dbReference type="Pfam" id="PF12832"/>
    </source>
</evidence>
<feature type="region of interest" description="Disordered" evidence="6">
    <location>
        <begin position="252"/>
        <end position="271"/>
    </location>
</feature>
<evidence type="ECO:0000256" key="5">
    <source>
        <dbReference type="ARBA" id="ARBA00023136"/>
    </source>
</evidence>
<dbReference type="InterPro" id="IPR036259">
    <property type="entry name" value="MFS_trans_sf"/>
</dbReference>
<feature type="region of interest" description="Disordered" evidence="6">
    <location>
        <begin position="346"/>
        <end position="397"/>
    </location>
</feature>
<dbReference type="RefSeq" id="XP_012242534.1">
    <property type="nucleotide sequence ID" value="XM_012387111.3"/>
</dbReference>
<dbReference type="CTD" id="36634"/>
<dbReference type="CDD" id="cd17335">
    <property type="entry name" value="MFS_MFSD6"/>
    <property type="match status" value="1"/>
</dbReference>
<evidence type="ECO:0000256" key="7">
    <source>
        <dbReference type="SAM" id="Phobius"/>
    </source>
</evidence>